<protein>
    <submittedName>
        <fullName evidence="9">Uncharacterized protein</fullName>
    </submittedName>
</protein>
<dbReference type="Proteomes" id="UP000284706">
    <property type="component" value="Unassembled WGS sequence"/>
</dbReference>
<dbReference type="OrthoDB" id="5565328at2759"/>
<comment type="similarity">
    <text evidence="2">Belongs to the SCC4/mau-2 family.</text>
</comment>
<dbReference type="GO" id="GO:0005634">
    <property type="term" value="C:nucleus"/>
    <property type="evidence" value="ECO:0007669"/>
    <property type="project" value="UniProtKB-SubCell"/>
</dbReference>
<comment type="subcellular location">
    <subcellularLocation>
        <location evidence="1">Nucleus</location>
    </subcellularLocation>
</comment>
<evidence type="ECO:0000256" key="3">
    <source>
        <dbReference type="ARBA" id="ARBA00022618"/>
    </source>
</evidence>
<dbReference type="InParanoid" id="A0A409Y510"/>
<keyword evidence="6" id="KW-0539">Nucleus</keyword>
<dbReference type="EMBL" id="NHYE01001142">
    <property type="protein sequence ID" value="PPQ98136.1"/>
    <property type="molecule type" value="Genomic_DNA"/>
</dbReference>
<keyword evidence="3" id="KW-0132">Cell division</keyword>
<feature type="region of interest" description="Disordered" evidence="8">
    <location>
        <begin position="659"/>
        <end position="692"/>
    </location>
</feature>
<evidence type="ECO:0000256" key="8">
    <source>
        <dbReference type="SAM" id="MobiDB-lite"/>
    </source>
</evidence>
<evidence type="ECO:0000256" key="7">
    <source>
        <dbReference type="ARBA" id="ARBA00023306"/>
    </source>
</evidence>
<keyword evidence="5" id="KW-0159">Chromosome partition</keyword>
<evidence type="ECO:0000256" key="4">
    <source>
        <dbReference type="ARBA" id="ARBA00022776"/>
    </source>
</evidence>
<proteinExistence type="inferred from homology"/>
<dbReference type="AlphaFoldDB" id="A0A409Y510"/>
<gene>
    <name evidence="9" type="ORF">CVT26_003180</name>
</gene>
<dbReference type="STRING" id="231916.A0A409Y510"/>
<evidence type="ECO:0000256" key="6">
    <source>
        <dbReference type="ARBA" id="ARBA00023242"/>
    </source>
</evidence>
<evidence type="ECO:0000313" key="9">
    <source>
        <dbReference type="EMBL" id="PPQ98136.1"/>
    </source>
</evidence>
<dbReference type="Pfam" id="PF10345">
    <property type="entry name" value="Cohesin_load"/>
    <property type="match status" value="1"/>
</dbReference>
<evidence type="ECO:0000256" key="5">
    <source>
        <dbReference type="ARBA" id="ARBA00022829"/>
    </source>
</evidence>
<organism evidence="9 10">
    <name type="scientific">Gymnopilus dilepis</name>
    <dbReference type="NCBI Taxonomy" id="231916"/>
    <lineage>
        <taxon>Eukaryota</taxon>
        <taxon>Fungi</taxon>
        <taxon>Dikarya</taxon>
        <taxon>Basidiomycota</taxon>
        <taxon>Agaricomycotina</taxon>
        <taxon>Agaricomycetes</taxon>
        <taxon>Agaricomycetidae</taxon>
        <taxon>Agaricales</taxon>
        <taxon>Agaricineae</taxon>
        <taxon>Hymenogastraceae</taxon>
        <taxon>Gymnopilus</taxon>
    </lineage>
</organism>
<dbReference type="GO" id="GO:0007059">
    <property type="term" value="P:chromosome segregation"/>
    <property type="evidence" value="ECO:0007669"/>
    <property type="project" value="UniProtKB-KW"/>
</dbReference>
<reference evidence="9 10" key="1">
    <citation type="journal article" date="2018" name="Evol. Lett.">
        <title>Horizontal gene cluster transfer increased hallucinogenic mushroom diversity.</title>
        <authorList>
            <person name="Reynolds H.T."/>
            <person name="Vijayakumar V."/>
            <person name="Gluck-Thaler E."/>
            <person name="Korotkin H.B."/>
            <person name="Matheny P.B."/>
            <person name="Slot J.C."/>
        </authorList>
    </citation>
    <scope>NUCLEOTIDE SEQUENCE [LARGE SCALE GENOMIC DNA]</scope>
    <source>
        <strain evidence="9 10">SRW20</strain>
    </source>
</reference>
<keyword evidence="7" id="KW-0131">Cell cycle</keyword>
<dbReference type="InterPro" id="IPR019440">
    <property type="entry name" value="MAU2"/>
</dbReference>
<accession>A0A409Y510</accession>
<feature type="region of interest" description="Disordered" evidence="8">
    <location>
        <begin position="612"/>
        <end position="633"/>
    </location>
</feature>
<evidence type="ECO:0000313" key="10">
    <source>
        <dbReference type="Proteomes" id="UP000284706"/>
    </source>
</evidence>
<sequence>MSDVETPPRPFKRRKVEHAELRQLPSDILLLSLPHLLAHPPTHKHHSRSNFLSLVALRKYLASSHLEANLECRAWTQLAEVGLRIGLDIPGIEEEVEKAVTKAHPSLRIYKPQITQLSARLAACQGNYKLAQNALKKVVNGSATSSDPPYVKYSTHLAFIRSLSKIDPSDDTDLSNARSLRSLGAIRDLYNMALRNKHDEVVIFAMVLELLDLVRHGVWNRVRESLGSLETALNIVFDLADAPKISYTTTPPVVMGKSKIARVLIVHTLIIGALYYTYVGEADQCQRRLKKLHDMLDGGALDAFGPSGLVEMNLPNSPPLRVQITHPRIIFALGFLVSSASKRDPVGRKPKRKLFAAEGILVIDRELRKDAKLPTWSSFHDAEAHCRRLLQLKADMLSEVIGVCIMRSEVEEAKLKLSQLIADVRTAGLFSLYSARITLHQAHLAHSLGQKDRAIKCYQVAAFLSSKHPPTRLPASEEFGGCEDPWVNASARAGELWLKIGLAGELADGSEREREMEVLRKTGSDVIKDCTGLGGTLEAVGEVLAACLAKEFLVTKTHLRKALNLSTEAQDNHLRALVLSLVAAQYVHTSTEHAQAMLTTAEQLAAGLGAQPKCSKESDNKKPNICSPSNANGKVSGDSVGNAHLRLWIGERSLELKRRAGDEKGAASQMSANEKFKEAVTRGQKRKYKELQ</sequence>
<evidence type="ECO:0000256" key="1">
    <source>
        <dbReference type="ARBA" id="ARBA00004123"/>
    </source>
</evidence>
<comment type="caution">
    <text evidence="9">The sequence shown here is derived from an EMBL/GenBank/DDBJ whole genome shotgun (WGS) entry which is preliminary data.</text>
</comment>
<name>A0A409Y510_9AGAR</name>
<feature type="compositionally biased region" description="Basic residues" evidence="8">
    <location>
        <begin position="683"/>
        <end position="692"/>
    </location>
</feature>
<dbReference type="GO" id="GO:0007064">
    <property type="term" value="P:mitotic sister chromatid cohesion"/>
    <property type="evidence" value="ECO:0007669"/>
    <property type="project" value="InterPro"/>
</dbReference>
<keyword evidence="4" id="KW-0498">Mitosis</keyword>
<keyword evidence="10" id="KW-1185">Reference proteome</keyword>
<dbReference type="GO" id="GO:0051301">
    <property type="term" value="P:cell division"/>
    <property type="evidence" value="ECO:0007669"/>
    <property type="project" value="UniProtKB-KW"/>
</dbReference>
<evidence type="ECO:0000256" key="2">
    <source>
        <dbReference type="ARBA" id="ARBA00008585"/>
    </source>
</evidence>